<dbReference type="RefSeq" id="WP_393173885.1">
    <property type="nucleotide sequence ID" value="NZ_JBICRM010000034.1"/>
</dbReference>
<evidence type="ECO:0000313" key="2">
    <source>
        <dbReference type="EMBL" id="MFG1709271.1"/>
    </source>
</evidence>
<sequence length="668" mass="71455">MTAEVAGARHGCTVVAGAQSRATNPTLGREHPLMAAIAAKKIEPETEQPAPRKVRRAIRRIKHRQRGRMAFARPVVWLATIQTTAVLADATGLGLTVTGPAVVLAAATTLVKARRRGQKPAMKRTAAACLWLLVATFVGPYGLIALVLWVVGVIVSVPYWYGLYRSVGRPAARPKALPKSTVSGVQGWWDETVVPNHVAFAGTRLAVPGPVPGGFTAVVVGVPGKTEFDKMDKAKGTIASGRRVPLDQIELGPAPGGDYSGARVTVVERGDNLRQVRHIEDYAAAIDLRTGTAQVGWFFDLKPTHWSFWTTDAGAQMGINAGSTGTGKSAFGGTKIALVHQCPLAVTVLLDNQDGSSQPEFNGRTAISREGVQACWEELLALDYVMGRRAHFVAHVPWVDDQGRERRGKPFFVPGDPDMQGLKLMYVVVEELSMLLKDDVYGADATELLASAAKTWRKPGGAIDVFLQNLGLENFGGKPISNSLRSNLSGGGSVAAFRTGSSVDYNMVGLTSDPSKLPEFWEGTTQKTRGLGYTKGIDNRPGGKWRASISRDLFGISSTPAAAQLDEMTLSFYEEYRDLVRRGIDPRDPAAATPATVATPQWSSGDVEAVVEHALISGPKEIGAVCVAARGRLGDVPLGEVPAALRALEKTGRVRKSGDSYQLVKEVQ</sequence>
<feature type="transmembrane region" description="Helical" evidence="1">
    <location>
        <begin position="131"/>
        <end position="161"/>
    </location>
</feature>
<evidence type="ECO:0008006" key="4">
    <source>
        <dbReference type="Google" id="ProtNLM"/>
    </source>
</evidence>
<gene>
    <name evidence="2" type="ORF">ACFLIM_39375</name>
</gene>
<organism evidence="2 3">
    <name type="scientific">Nonomuraea marmarensis</name>
    <dbReference type="NCBI Taxonomy" id="3351344"/>
    <lineage>
        <taxon>Bacteria</taxon>
        <taxon>Bacillati</taxon>
        <taxon>Actinomycetota</taxon>
        <taxon>Actinomycetes</taxon>
        <taxon>Streptosporangiales</taxon>
        <taxon>Streptosporangiaceae</taxon>
        <taxon>Nonomuraea</taxon>
    </lineage>
</organism>
<comment type="caution">
    <text evidence="2">The sequence shown here is derived from an EMBL/GenBank/DDBJ whole genome shotgun (WGS) entry which is preliminary data.</text>
</comment>
<dbReference type="EMBL" id="JBICRM010000034">
    <property type="protein sequence ID" value="MFG1709271.1"/>
    <property type="molecule type" value="Genomic_DNA"/>
</dbReference>
<reference evidence="2 3" key="1">
    <citation type="submission" date="2024-10" db="EMBL/GenBank/DDBJ databases">
        <authorList>
            <person name="Topkara A.R."/>
            <person name="Saygin H."/>
        </authorList>
    </citation>
    <scope>NUCLEOTIDE SEQUENCE [LARGE SCALE GENOMIC DNA]</scope>
    <source>
        <strain evidence="2 3">M3C6</strain>
    </source>
</reference>
<evidence type="ECO:0000313" key="3">
    <source>
        <dbReference type="Proteomes" id="UP001603978"/>
    </source>
</evidence>
<evidence type="ECO:0000256" key="1">
    <source>
        <dbReference type="SAM" id="Phobius"/>
    </source>
</evidence>
<feature type="transmembrane region" description="Helical" evidence="1">
    <location>
        <begin position="70"/>
        <end position="87"/>
    </location>
</feature>
<proteinExistence type="predicted"/>
<keyword evidence="1" id="KW-0812">Transmembrane</keyword>
<protein>
    <recommendedName>
        <fullName evidence="4">FtsK domain-containing protein</fullName>
    </recommendedName>
</protein>
<accession>A0ABW7AS92</accession>
<keyword evidence="1" id="KW-0472">Membrane</keyword>
<keyword evidence="3" id="KW-1185">Reference proteome</keyword>
<dbReference type="Proteomes" id="UP001603978">
    <property type="component" value="Unassembled WGS sequence"/>
</dbReference>
<feature type="transmembrane region" description="Helical" evidence="1">
    <location>
        <begin position="93"/>
        <end position="111"/>
    </location>
</feature>
<name>A0ABW7AS92_9ACTN</name>
<keyword evidence="1" id="KW-1133">Transmembrane helix</keyword>